<dbReference type="EMBL" id="ANJA01003615">
    <property type="protein sequence ID" value="ETO62320.1"/>
    <property type="molecule type" value="Genomic_DNA"/>
</dbReference>
<dbReference type="Proteomes" id="UP000028582">
    <property type="component" value="Unassembled WGS sequence"/>
</dbReference>
<evidence type="ECO:0000313" key="1">
    <source>
        <dbReference type="EMBL" id="ETO62320.1"/>
    </source>
</evidence>
<sequence>TGRRNHLPLLSIASGAPSTTLSAGCVTRYDVSTRELLKLAMRSGTMTSIAAKTYLLPWAKESSCVDRVRRLVHTRRPAASCSFVKGKTATMKMRAMKS</sequence>
<accession>A0A080Z6Q9</accession>
<feature type="non-terminal residue" evidence="1">
    <location>
        <position position="1"/>
    </location>
</feature>
<organism evidence="1 2">
    <name type="scientific">Phytophthora nicotianae P1976</name>
    <dbReference type="NCBI Taxonomy" id="1317066"/>
    <lineage>
        <taxon>Eukaryota</taxon>
        <taxon>Sar</taxon>
        <taxon>Stramenopiles</taxon>
        <taxon>Oomycota</taxon>
        <taxon>Peronosporomycetes</taxon>
        <taxon>Peronosporales</taxon>
        <taxon>Peronosporaceae</taxon>
        <taxon>Phytophthora</taxon>
    </lineage>
</organism>
<reference evidence="1 2" key="1">
    <citation type="submission" date="2013-11" db="EMBL/GenBank/DDBJ databases">
        <title>The Genome Sequence of Phytophthora parasitica P1976.</title>
        <authorList>
            <consortium name="The Broad Institute Genomics Platform"/>
            <person name="Russ C."/>
            <person name="Tyler B."/>
            <person name="Panabieres F."/>
            <person name="Shan W."/>
            <person name="Tripathy S."/>
            <person name="Grunwald N."/>
            <person name="Machado M."/>
            <person name="Johnson C.S."/>
            <person name="Walker B."/>
            <person name="Young S."/>
            <person name="Zeng Q."/>
            <person name="Gargeya S."/>
            <person name="Fitzgerald M."/>
            <person name="Haas B."/>
            <person name="Abouelleil A."/>
            <person name="Allen A.W."/>
            <person name="Alvarado L."/>
            <person name="Arachchi H.M."/>
            <person name="Berlin A.M."/>
            <person name="Chapman S.B."/>
            <person name="Gainer-Dewar J."/>
            <person name="Goldberg J."/>
            <person name="Griggs A."/>
            <person name="Gujja S."/>
            <person name="Hansen M."/>
            <person name="Howarth C."/>
            <person name="Imamovic A."/>
            <person name="Ireland A."/>
            <person name="Larimer J."/>
            <person name="McCowan C."/>
            <person name="Murphy C."/>
            <person name="Pearson M."/>
            <person name="Poon T.W."/>
            <person name="Priest M."/>
            <person name="Roberts A."/>
            <person name="Saif S."/>
            <person name="Shea T."/>
            <person name="Sisk P."/>
            <person name="Sykes S."/>
            <person name="Wortman J."/>
            <person name="Nusbaum C."/>
            <person name="Birren B."/>
        </authorList>
    </citation>
    <scope>NUCLEOTIDE SEQUENCE [LARGE SCALE GENOMIC DNA]</scope>
    <source>
        <strain evidence="1 2">P1976</strain>
    </source>
</reference>
<name>A0A080Z6Q9_PHYNI</name>
<protein>
    <submittedName>
        <fullName evidence="1">Uncharacterized protein</fullName>
    </submittedName>
</protein>
<comment type="caution">
    <text evidence="1">The sequence shown here is derived from an EMBL/GenBank/DDBJ whole genome shotgun (WGS) entry which is preliminary data.</text>
</comment>
<feature type="non-terminal residue" evidence="1">
    <location>
        <position position="98"/>
    </location>
</feature>
<dbReference type="AlphaFoldDB" id="A0A080Z6Q9"/>
<proteinExistence type="predicted"/>
<evidence type="ECO:0000313" key="2">
    <source>
        <dbReference type="Proteomes" id="UP000028582"/>
    </source>
</evidence>
<gene>
    <name evidence="1" type="ORF">F444_19772</name>
</gene>